<dbReference type="PANTHER" id="PTHR30619">
    <property type="entry name" value="DNA INTERNALIZATION/COMPETENCE PROTEIN COMEC/REC2"/>
    <property type="match status" value="1"/>
</dbReference>
<feature type="transmembrane region" description="Helical" evidence="6">
    <location>
        <begin position="326"/>
        <end position="347"/>
    </location>
</feature>
<feature type="transmembrane region" description="Helical" evidence="6">
    <location>
        <begin position="268"/>
        <end position="287"/>
    </location>
</feature>
<keyword evidence="3 6" id="KW-0812">Transmembrane</keyword>
<feature type="transmembrane region" description="Helical" evidence="6">
    <location>
        <begin position="226"/>
        <end position="247"/>
    </location>
</feature>
<evidence type="ECO:0000256" key="2">
    <source>
        <dbReference type="ARBA" id="ARBA00022475"/>
    </source>
</evidence>
<keyword evidence="4 6" id="KW-1133">Transmembrane helix</keyword>
<comment type="caution">
    <text evidence="9">The sequence shown here is derived from an EMBL/GenBank/DDBJ whole genome shotgun (WGS) entry which is preliminary data.</text>
</comment>
<sequence>MSFTLSFSRIVLLFCLAYIAGVFVFSSIWDKDAPNTFSEMYGKEAVFEGRIIKDPDVKEKNVQLVVRPQGVKVESVLVTTERFSEYRYGDAVRIAGKLEKPPIFEDFDYAKYLEVKGVYALMSYPEIEILGRGEYPGMFSFAYSKILAAKHALREVLFRQLSPPESIILGAMVLGDQSTLTQDMKDNLNKTGLRHIIAISGQHVVILSAMLMSFLLGLGLWRKQAILLSAILIAVFIILSGAEASAVRAGIMGSILFLGQYTGRMQDSLRLLVFAATLMLMQNPLLLLYDVGFQLSCLAVFGIIISFSFFQKILEKVPESFGVRDMLAMNFAAQAFTLPILIYNFGYISVVGILTNILVLPMIPLLIGLGFIFLLAGAVFPFLGAILAFPAFFLLAYFNGIMEFFGNLPFSQLALENVSPAWFLVLYVPLFFFLRKFRENQGFLFKF</sequence>
<accession>A0A1G2R357</accession>
<dbReference type="InterPro" id="IPR052159">
    <property type="entry name" value="Competence_DNA_uptake"/>
</dbReference>
<dbReference type="Pfam" id="PF03772">
    <property type="entry name" value="Competence"/>
    <property type="match status" value="1"/>
</dbReference>
<feature type="domain" description="ComEC/Rec2-related protein" evidence="7">
    <location>
        <begin position="172"/>
        <end position="434"/>
    </location>
</feature>
<evidence type="ECO:0000313" key="10">
    <source>
        <dbReference type="Proteomes" id="UP000176901"/>
    </source>
</evidence>
<feature type="transmembrane region" description="Helical" evidence="6">
    <location>
        <begin position="421"/>
        <end position="437"/>
    </location>
</feature>
<dbReference type="PANTHER" id="PTHR30619:SF7">
    <property type="entry name" value="BETA-LACTAMASE DOMAIN PROTEIN"/>
    <property type="match status" value="1"/>
</dbReference>
<name>A0A1G2R357_9BACT</name>
<evidence type="ECO:0000259" key="7">
    <source>
        <dbReference type="Pfam" id="PF03772"/>
    </source>
</evidence>
<evidence type="ECO:0000256" key="5">
    <source>
        <dbReference type="ARBA" id="ARBA00023136"/>
    </source>
</evidence>
<proteinExistence type="predicted"/>
<keyword evidence="2" id="KW-1003">Cell membrane</keyword>
<dbReference type="InterPro" id="IPR004477">
    <property type="entry name" value="ComEC_N"/>
</dbReference>
<dbReference type="Proteomes" id="UP000176901">
    <property type="component" value="Unassembled WGS sequence"/>
</dbReference>
<comment type="subcellular location">
    <subcellularLocation>
        <location evidence="1">Cell membrane</location>
        <topology evidence="1">Multi-pass membrane protein</topology>
    </subcellularLocation>
</comment>
<evidence type="ECO:0000256" key="6">
    <source>
        <dbReference type="SAM" id="Phobius"/>
    </source>
</evidence>
<feature type="transmembrane region" description="Helical" evidence="6">
    <location>
        <begin position="353"/>
        <end position="375"/>
    </location>
</feature>
<organism evidence="9 10">
    <name type="scientific">Candidatus Wildermuthbacteria bacterium RIFCSPHIGHO2_02_FULL_47_12</name>
    <dbReference type="NCBI Taxonomy" id="1802451"/>
    <lineage>
        <taxon>Bacteria</taxon>
        <taxon>Candidatus Wildermuthiibacteriota</taxon>
    </lineage>
</organism>
<dbReference type="Pfam" id="PF13567">
    <property type="entry name" value="DUF4131"/>
    <property type="match status" value="1"/>
</dbReference>
<dbReference type="InterPro" id="IPR025405">
    <property type="entry name" value="DUF4131"/>
</dbReference>
<feature type="transmembrane region" description="Helical" evidence="6">
    <location>
        <begin position="196"/>
        <end position="220"/>
    </location>
</feature>
<evidence type="ECO:0000313" key="9">
    <source>
        <dbReference type="EMBL" id="OHA67280.1"/>
    </source>
</evidence>
<feature type="domain" description="DUF4131" evidence="8">
    <location>
        <begin position="10"/>
        <end position="129"/>
    </location>
</feature>
<dbReference type="GO" id="GO:0005886">
    <property type="term" value="C:plasma membrane"/>
    <property type="evidence" value="ECO:0007669"/>
    <property type="project" value="UniProtKB-SubCell"/>
</dbReference>
<feature type="transmembrane region" description="Helical" evidence="6">
    <location>
        <begin position="6"/>
        <end position="29"/>
    </location>
</feature>
<keyword evidence="5 6" id="KW-0472">Membrane</keyword>
<dbReference type="EMBL" id="MHTW01000015">
    <property type="protein sequence ID" value="OHA67280.1"/>
    <property type="molecule type" value="Genomic_DNA"/>
</dbReference>
<reference evidence="9 10" key="1">
    <citation type="journal article" date="2016" name="Nat. Commun.">
        <title>Thousands of microbial genomes shed light on interconnected biogeochemical processes in an aquifer system.</title>
        <authorList>
            <person name="Anantharaman K."/>
            <person name="Brown C.T."/>
            <person name="Hug L.A."/>
            <person name="Sharon I."/>
            <person name="Castelle C.J."/>
            <person name="Probst A.J."/>
            <person name="Thomas B.C."/>
            <person name="Singh A."/>
            <person name="Wilkins M.J."/>
            <person name="Karaoz U."/>
            <person name="Brodie E.L."/>
            <person name="Williams K.H."/>
            <person name="Hubbard S.S."/>
            <person name="Banfield J.F."/>
        </authorList>
    </citation>
    <scope>NUCLEOTIDE SEQUENCE [LARGE SCALE GENOMIC DNA]</scope>
</reference>
<dbReference type="STRING" id="1802451.A3C82_00255"/>
<protein>
    <recommendedName>
        <fullName evidence="11">ComEC/Rec2-related protein domain-containing protein</fullName>
    </recommendedName>
</protein>
<gene>
    <name evidence="9" type="ORF">A3C82_00255</name>
</gene>
<feature type="transmembrane region" description="Helical" evidence="6">
    <location>
        <begin position="382"/>
        <end position="401"/>
    </location>
</feature>
<evidence type="ECO:0000259" key="8">
    <source>
        <dbReference type="Pfam" id="PF13567"/>
    </source>
</evidence>
<dbReference type="NCBIfam" id="TIGR00360">
    <property type="entry name" value="ComEC_N-term"/>
    <property type="match status" value="1"/>
</dbReference>
<evidence type="ECO:0008006" key="11">
    <source>
        <dbReference type="Google" id="ProtNLM"/>
    </source>
</evidence>
<evidence type="ECO:0000256" key="3">
    <source>
        <dbReference type="ARBA" id="ARBA00022692"/>
    </source>
</evidence>
<feature type="transmembrane region" description="Helical" evidence="6">
    <location>
        <begin position="293"/>
        <end position="314"/>
    </location>
</feature>
<evidence type="ECO:0000256" key="4">
    <source>
        <dbReference type="ARBA" id="ARBA00022989"/>
    </source>
</evidence>
<dbReference type="AlphaFoldDB" id="A0A1G2R357"/>
<evidence type="ECO:0000256" key="1">
    <source>
        <dbReference type="ARBA" id="ARBA00004651"/>
    </source>
</evidence>